<dbReference type="EMBL" id="BART01005745">
    <property type="protein sequence ID" value="GAG69738.1"/>
    <property type="molecule type" value="Genomic_DNA"/>
</dbReference>
<reference evidence="1" key="1">
    <citation type="journal article" date="2014" name="Front. Microbiol.">
        <title>High frequency of phylogenetically diverse reductive dehalogenase-homologous genes in deep subseafloor sedimentary metagenomes.</title>
        <authorList>
            <person name="Kawai M."/>
            <person name="Futagami T."/>
            <person name="Toyoda A."/>
            <person name="Takaki Y."/>
            <person name="Nishi S."/>
            <person name="Hori S."/>
            <person name="Arai W."/>
            <person name="Tsubouchi T."/>
            <person name="Morono Y."/>
            <person name="Uchiyama I."/>
            <person name="Ito T."/>
            <person name="Fujiyama A."/>
            <person name="Inagaki F."/>
            <person name="Takami H."/>
        </authorList>
    </citation>
    <scope>NUCLEOTIDE SEQUENCE</scope>
    <source>
        <strain evidence="1">Expedition CK06-06</strain>
    </source>
</reference>
<comment type="caution">
    <text evidence="1">The sequence shown here is derived from an EMBL/GenBank/DDBJ whole genome shotgun (WGS) entry which is preliminary data.</text>
</comment>
<evidence type="ECO:0000313" key="1">
    <source>
        <dbReference type="EMBL" id="GAG69738.1"/>
    </source>
</evidence>
<accession>X1AAL7</accession>
<name>X1AAL7_9ZZZZ</name>
<dbReference type="AlphaFoldDB" id="X1AAL7"/>
<proteinExistence type="predicted"/>
<gene>
    <name evidence="1" type="ORF">S01H4_13014</name>
</gene>
<organism evidence="1">
    <name type="scientific">marine sediment metagenome</name>
    <dbReference type="NCBI Taxonomy" id="412755"/>
    <lineage>
        <taxon>unclassified sequences</taxon>
        <taxon>metagenomes</taxon>
        <taxon>ecological metagenomes</taxon>
    </lineage>
</organism>
<sequence>MHIVLHPESKPKKSLTTIKQKTEFSGEERKIVFKHGRAPGDNIMFTAG</sequence>
<feature type="non-terminal residue" evidence="1">
    <location>
        <position position="48"/>
    </location>
</feature>
<protein>
    <submittedName>
        <fullName evidence="1">Uncharacterized protein</fullName>
    </submittedName>
</protein>